<protein>
    <submittedName>
        <fullName evidence="1">DUF4249 family protein</fullName>
    </submittedName>
</protein>
<organism evidence="1 2">
    <name type="scientific">Spirosoma arboris</name>
    <dbReference type="NCBI Taxonomy" id="2682092"/>
    <lineage>
        <taxon>Bacteria</taxon>
        <taxon>Pseudomonadati</taxon>
        <taxon>Bacteroidota</taxon>
        <taxon>Cytophagia</taxon>
        <taxon>Cytophagales</taxon>
        <taxon>Cytophagaceae</taxon>
        <taxon>Spirosoma</taxon>
    </lineage>
</organism>
<keyword evidence="2" id="KW-1185">Reference proteome</keyword>
<evidence type="ECO:0000313" key="1">
    <source>
        <dbReference type="EMBL" id="MVM28955.1"/>
    </source>
</evidence>
<accession>A0A7K1S5D4</accession>
<sequence>MIRRYTEIFVCWATSLLSQLKSSRSGVLVYLCVITLSGCVDELQLPIRQVEPRLVVEGLITTDPPPYSIKLTFSGRYNSAYELPEGLLVNGAVVTINDDQGHSVRLRQDPLAPAYYFVRDTTFRGKAGRRYTLHIRLDDGRQYVSSPELLTDVPPIEQLTAEYQSGASGLPQPSIYRVLLDTRDPITPGNYYRWSALAYSPIWQNGVPKVFESVTVNACLTTTYGPLTDVLSDALINGNRISRRPVLDAPIYGTGRHYVEVQQYSLTRAAYQYWTRFEEQRTRTGSLFDAQPASIEGNVHQQTDTTIVALGYFGASTISRKRLVIPGDTINYGRFIVRYGGLFKGNCSVVPSDAELENWTTN</sequence>
<dbReference type="AlphaFoldDB" id="A0A7K1S5D4"/>
<evidence type="ECO:0000313" key="2">
    <source>
        <dbReference type="Proteomes" id="UP000436006"/>
    </source>
</evidence>
<dbReference type="Proteomes" id="UP000436006">
    <property type="component" value="Unassembled WGS sequence"/>
</dbReference>
<name>A0A7K1S5D4_9BACT</name>
<reference evidence="1 2" key="1">
    <citation type="submission" date="2019-12" db="EMBL/GenBank/DDBJ databases">
        <title>Spirosoma sp. HMF4905 genome sequencing and assembly.</title>
        <authorList>
            <person name="Kang H."/>
            <person name="Cha I."/>
            <person name="Kim H."/>
            <person name="Joh K."/>
        </authorList>
    </citation>
    <scope>NUCLEOTIDE SEQUENCE [LARGE SCALE GENOMIC DNA]</scope>
    <source>
        <strain evidence="1 2">HMF4905</strain>
    </source>
</reference>
<proteinExistence type="predicted"/>
<comment type="caution">
    <text evidence="1">The sequence shown here is derived from an EMBL/GenBank/DDBJ whole genome shotgun (WGS) entry which is preliminary data.</text>
</comment>
<dbReference type="InterPro" id="IPR025345">
    <property type="entry name" value="DUF4249"/>
</dbReference>
<gene>
    <name evidence="1" type="ORF">GO755_02840</name>
</gene>
<dbReference type="Pfam" id="PF14054">
    <property type="entry name" value="DUF4249"/>
    <property type="match status" value="1"/>
</dbReference>
<dbReference type="EMBL" id="WPIN01000001">
    <property type="protein sequence ID" value="MVM28955.1"/>
    <property type="molecule type" value="Genomic_DNA"/>
</dbReference>